<name>A0A841J2R6_9SPHN</name>
<reference evidence="2 3" key="1">
    <citation type="submission" date="2020-08" db="EMBL/GenBank/DDBJ databases">
        <title>Genomic Encyclopedia of Type Strains, Phase IV (KMG-IV): sequencing the most valuable type-strain genomes for metagenomic binning, comparative biology and taxonomic classification.</title>
        <authorList>
            <person name="Goeker M."/>
        </authorList>
    </citation>
    <scope>NUCLEOTIDE SEQUENCE [LARGE SCALE GENOMIC DNA]</scope>
    <source>
        <strain evidence="2 3">DSM 102255</strain>
    </source>
</reference>
<evidence type="ECO:0000256" key="1">
    <source>
        <dbReference type="SAM" id="SignalP"/>
    </source>
</evidence>
<evidence type="ECO:0000313" key="2">
    <source>
        <dbReference type="EMBL" id="MBB6125479.1"/>
    </source>
</evidence>
<proteinExistence type="predicted"/>
<gene>
    <name evidence="2" type="ORF">FHS92_003241</name>
</gene>
<protein>
    <recommendedName>
        <fullName evidence="4">Secreted protein</fullName>
    </recommendedName>
</protein>
<keyword evidence="3" id="KW-1185">Reference proteome</keyword>
<dbReference type="EMBL" id="JACIJP010000007">
    <property type="protein sequence ID" value="MBB6125479.1"/>
    <property type="molecule type" value="Genomic_DNA"/>
</dbReference>
<evidence type="ECO:0008006" key="4">
    <source>
        <dbReference type="Google" id="ProtNLM"/>
    </source>
</evidence>
<feature type="signal peptide" evidence="1">
    <location>
        <begin position="1"/>
        <end position="21"/>
    </location>
</feature>
<comment type="caution">
    <text evidence="2">The sequence shown here is derived from an EMBL/GenBank/DDBJ whole genome shotgun (WGS) entry which is preliminary data.</text>
</comment>
<dbReference type="AlphaFoldDB" id="A0A841J2R6"/>
<sequence>MLRRFTLFFLAFVMLFANVHALSWSHDHVGSVVHSLEAQSLEPSHADDHERVDAGPIEQATPLDAADRSGDVPHQHNTPVGLEAAVFDAGFGKGLGRSLSFPAPAARLTSRDFAPPLEPPSA</sequence>
<accession>A0A841J2R6</accession>
<keyword evidence="1" id="KW-0732">Signal</keyword>
<organism evidence="2 3">
    <name type="scientific">Sphingobium subterraneum</name>
    <dbReference type="NCBI Taxonomy" id="627688"/>
    <lineage>
        <taxon>Bacteria</taxon>
        <taxon>Pseudomonadati</taxon>
        <taxon>Pseudomonadota</taxon>
        <taxon>Alphaproteobacteria</taxon>
        <taxon>Sphingomonadales</taxon>
        <taxon>Sphingomonadaceae</taxon>
        <taxon>Sphingobium</taxon>
    </lineage>
</organism>
<dbReference type="Proteomes" id="UP000552700">
    <property type="component" value="Unassembled WGS sequence"/>
</dbReference>
<evidence type="ECO:0000313" key="3">
    <source>
        <dbReference type="Proteomes" id="UP000552700"/>
    </source>
</evidence>
<feature type="chain" id="PRO_5032729169" description="Secreted protein" evidence="1">
    <location>
        <begin position="22"/>
        <end position="122"/>
    </location>
</feature>